<accession>A0A0M3I2J6</accession>
<dbReference type="WBParaSite" id="ALUE_0001073401-mRNA-1">
    <property type="protein sequence ID" value="ALUE_0001073401-mRNA-1"/>
    <property type="gene ID" value="ALUE_0001073401"/>
</dbReference>
<evidence type="ECO:0000313" key="1">
    <source>
        <dbReference type="Proteomes" id="UP000036681"/>
    </source>
</evidence>
<sequence length="160" mass="17972">MLFQLSKRYGFIDGGRLGNVFFPITAILTGDKCIDIREKFQDEDEVIFTSQKQDTPCNKCNYIATPIVLKNELITVPGEIEIISNRFAYAEASDIGQIFVPFSAKNEAGQEWHGEGGVSEMSCTLTVIFWCFTERCTLNVPSNFKHSCISTSNKLVVNRL</sequence>
<organism evidence="1 2">
    <name type="scientific">Ascaris lumbricoides</name>
    <name type="common">Giant roundworm</name>
    <dbReference type="NCBI Taxonomy" id="6252"/>
    <lineage>
        <taxon>Eukaryota</taxon>
        <taxon>Metazoa</taxon>
        <taxon>Ecdysozoa</taxon>
        <taxon>Nematoda</taxon>
        <taxon>Chromadorea</taxon>
        <taxon>Rhabditida</taxon>
        <taxon>Spirurina</taxon>
        <taxon>Ascaridomorpha</taxon>
        <taxon>Ascaridoidea</taxon>
        <taxon>Ascarididae</taxon>
        <taxon>Ascaris</taxon>
    </lineage>
</organism>
<evidence type="ECO:0000313" key="2">
    <source>
        <dbReference type="WBParaSite" id="ALUE_0001073401-mRNA-1"/>
    </source>
</evidence>
<keyword evidence="1" id="KW-1185">Reference proteome</keyword>
<dbReference type="AlphaFoldDB" id="A0A0M3I2J6"/>
<name>A0A0M3I2J6_ASCLU</name>
<dbReference type="Proteomes" id="UP000036681">
    <property type="component" value="Unplaced"/>
</dbReference>
<protein>
    <submittedName>
        <fullName evidence="2">dUTPase domain-containing protein</fullName>
    </submittedName>
</protein>
<proteinExistence type="predicted"/>
<reference evidence="2" key="1">
    <citation type="submission" date="2017-02" db="UniProtKB">
        <authorList>
            <consortium name="WormBaseParasite"/>
        </authorList>
    </citation>
    <scope>IDENTIFICATION</scope>
</reference>